<evidence type="ECO:0000313" key="2">
    <source>
        <dbReference type="EMBL" id="CAJ0590648.1"/>
    </source>
</evidence>
<sequence length="103" mass="12051">MSGGKVEKQPVLESVEQREEVQSEQDKLREPESQPKRSQVQEEKKDIIPTDEQNEKESQVKASEEGDMLEDREEVDDEVKKYCDLDPLRRPHLDINPHCPPQR</sequence>
<evidence type="ECO:0000256" key="1">
    <source>
        <dbReference type="SAM" id="MobiDB-lite"/>
    </source>
</evidence>
<accession>A0AA36GGV0</accession>
<feature type="region of interest" description="Disordered" evidence="1">
    <location>
        <begin position="1"/>
        <end position="77"/>
    </location>
</feature>
<evidence type="ECO:0000313" key="3">
    <source>
        <dbReference type="Proteomes" id="UP001176961"/>
    </source>
</evidence>
<feature type="compositionally biased region" description="Basic and acidic residues" evidence="1">
    <location>
        <begin position="1"/>
        <end position="64"/>
    </location>
</feature>
<organism evidence="2 3">
    <name type="scientific">Cylicocyclus nassatus</name>
    <name type="common">Nematode worm</name>
    <dbReference type="NCBI Taxonomy" id="53992"/>
    <lineage>
        <taxon>Eukaryota</taxon>
        <taxon>Metazoa</taxon>
        <taxon>Ecdysozoa</taxon>
        <taxon>Nematoda</taxon>
        <taxon>Chromadorea</taxon>
        <taxon>Rhabditida</taxon>
        <taxon>Rhabditina</taxon>
        <taxon>Rhabditomorpha</taxon>
        <taxon>Strongyloidea</taxon>
        <taxon>Strongylidae</taxon>
        <taxon>Cylicocyclus</taxon>
    </lineage>
</organism>
<comment type="caution">
    <text evidence="2">The sequence shown here is derived from an EMBL/GenBank/DDBJ whole genome shotgun (WGS) entry which is preliminary data.</text>
</comment>
<proteinExistence type="predicted"/>
<gene>
    <name evidence="2" type="ORF">CYNAS_LOCUS2631</name>
</gene>
<dbReference type="EMBL" id="CATQJL010000001">
    <property type="protein sequence ID" value="CAJ0590648.1"/>
    <property type="molecule type" value="Genomic_DNA"/>
</dbReference>
<dbReference type="Proteomes" id="UP001176961">
    <property type="component" value="Unassembled WGS sequence"/>
</dbReference>
<keyword evidence="3" id="KW-1185">Reference proteome</keyword>
<dbReference type="AlphaFoldDB" id="A0AA36GGV0"/>
<reference evidence="2" key="1">
    <citation type="submission" date="2023-07" db="EMBL/GenBank/DDBJ databases">
        <authorList>
            <consortium name="CYATHOMIX"/>
        </authorList>
    </citation>
    <scope>NUCLEOTIDE SEQUENCE</scope>
    <source>
        <strain evidence="2">N/A</strain>
    </source>
</reference>
<name>A0AA36GGV0_CYLNA</name>
<feature type="compositionally biased region" description="Acidic residues" evidence="1">
    <location>
        <begin position="65"/>
        <end position="77"/>
    </location>
</feature>
<protein>
    <submittedName>
        <fullName evidence="2">Uncharacterized protein</fullName>
    </submittedName>
</protein>